<dbReference type="Pfam" id="PF00566">
    <property type="entry name" value="RabGAP-TBC"/>
    <property type="match status" value="1"/>
</dbReference>
<protein>
    <recommendedName>
        <fullName evidence="2">Rab-GAP TBC domain-containing protein</fullName>
    </recommendedName>
</protein>
<proteinExistence type="predicted"/>
<dbReference type="AlphaFoldDB" id="A0AAD5VTI3"/>
<feature type="region of interest" description="Disordered" evidence="1">
    <location>
        <begin position="404"/>
        <end position="426"/>
    </location>
</feature>
<reference evidence="3" key="1">
    <citation type="submission" date="2022-07" db="EMBL/GenBank/DDBJ databases">
        <title>Genome Sequence of Leucocoprinus birnbaumii.</title>
        <authorList>
            <person name="Buettner E."/>
        </authorList>
    </citation>
    <scope>NUCLEOTIDE SEQUENCE</scope>
    <source>
        <strain evidence="3">VT141</strain>
    </source>
</reference>
<dbReference type="PROSITE" id="PS50086">
    <property type="entry name" value="TBC_RABGAP"/>
    <property type="match status" value="1"/>
</dbReference>
<dbReference type="Gene3D" id="1.10.8.270">
    <property type="entry name" value="putative rabgap domain of human tbc1 domain family member 14 like domains"/>
    <property type="match status" value="1"/>
</dbReference>
<feature type="compositionally biased region" description="Low complexity" evidence="1">
    <location>
        <begin position="404"/>
        <end position="418"/>
    </location>
</feature>
<dbReference type="SMART" id="SM00164">
    <property type="entry name" value="TBC"/>
    <property type="match status" value="1"/>
</dbReference>
<keyword evidence="4" id="KW-1185">Reference proteome</keyword>
<feature type="compositionally biased region" description="Low complexity" evidence="1">
    <location>
        <begin position="210"/>
        <end position="235"/>
    </location>
</feature>
<organism evidence="3 4">
    <name type="scientific">Leucocoprinus birnbaumii</name>
    <dbReference type="NCBI Taxonomy" id="56174"/>
    <lineage>
        <taxon>Eukaryota</taxon>
        <taxon>Fungi</taxon>
        <taxon>Dikarya</taxon>
        <taxon>Basidiomycota</taxon>
        <taxon>Agaricomycotina</taxon>
        <taxon>Agaricomycetes</taxon>
        <taxon>Agaricomycetidae</taxon>
        <taxon>Agaricales</taxon>
        <taxon>Agaricineae</taxon>
        <taxon>Agaricaceae</taxon>
        <taxon>Leucocoprinus</taxon>
    </lineage>
</organism>
<feature type="region of interest" description="Disordered" evidence="1">
    <location>
        <begin position="84"/>
        <end position="271"/>
    </location>
</feature>
<dbReference type="Gene3D" id="1.10.472.80">
    <property type="entry name" value="Ypt/Rab-GAP domain of gyp1p, domain 3"/>
    <property type="match status" value="1"/>
</dbReference>
<dbReference type="InterPro" id="IPR050302">
    <property type="entry name" value="Rab_GAP_TBC_domain"/>
</dbReference>
<dbReference type="Proteomes" id="UP001213000">
    <property type="component" value="Unassembled WGS sequence"/>
</dbReference>
<dbReference type="SUPFAM" id="SSF47923">
    <property type="entry name" value="Ypt/Rab-GAP domain of gyp1p"/>
    <property type="match status" value="2"/>
</dbReference>
<accession>A0AAD5VTI3</accession>
<feature type="region of interest" description="Disordered" evidence="1">
    <location>
        <begin position="1"/>
        <end position="55"/>
    </location>
</feature>
<sequence length="748" mass="82081">MNAPAVLLVPPSPLEYDSQTPSPLSTGTTSSNDSQTSSSSQPETMFTAVDEQRQSSETTIFSIYSMYGEEHASRASWAVTGDRRATKELPTLPPASLSRAPDHGDSLMNGDRSSSPELGLAYYDPPPSSKPQPDIDLTDGSSGPSASAASSGRASLRTPPRPNSRPASAYTPPTTLQPPPSELLEAPSTLAPVPVVAPAGVRPGDFRALSSHSSFKSSRSISPQSHRSSRASPPSHTRQSTASQHRDLPPIPHDARTTPPTTPPPNSVRQAASPLLLSPQNSVRLPAGRVLSNASSPSSKISLVPSEGEDMDSFHVRNTYAVLEVSGVKGDGYEEGVERTRARLGSNRQSQSPAEISAGGKTKDLDPREIEVLASVDRYGFFSVPSHDRLILLYAAPLTKRISPVSAGPSSVPASATSLKSLPPQVQPLKESTRIAKWTRMLQPSTRDPGGNVETWRIRSSKESKLRERVYKGIPDRWRNAAWGLLMSGFANMGHRELVRLGEEYRDSLDKPSKYDVQIDLDVPRTISGHIMFKTRYGAGQRSLFHVLHCFSLHCHTCGYVQGMGPIAATLLCYFEPERVYASLVRLHDAYNMHTVFNPGFPGLLEAIYIQERITQQMMPDVYKAFKKHMISTTSYATKWYITLFANSVPFQTQLRLWDAFLLEGYELFIGVAVAIVWVYRDHITSSSANFETILSLLSSFFVPEDENMFLAWISKTLGDKKLRSNMKKWRADWRALVEAGKEGSALL</sequence>
<name>A0AAD5VTI3_9AGAR</name>
<dbReference type="FunFam" id="1.10.8.270:FF:000023">
    <property type="entry name" value="TBC domain-containing protein C1778.09"/>
    <property type="match status" value="1"/>
</dbReference>
<feature type="domain" description="Rab-GAP TBC" evidence="2">
    <location>
        <begin position="473"/>
        <end position="665"/>
    </location>
</feature>
<feature type="region of interest" description="Disordered" evidence="1">
    <location>
        <begin position="343"/>
        <end position="363"/>
    </location>
</feature>
<evidence type="ECO:0000256" key="1">
    <source>
        <dbReference type="SAM" id="MobiDB-lite"/>
    </source>
</evidence>
<dbReference type="EMBL" id="JANIEX010000294">
    <property type="protein sequence ID" value="KAJ3569333.1"/>
    <property type="molecule type" value="Genomic_DNA"/>
</dbReference>
<comment type="caution">
    <text evidence="3">The sequence shown here is derived from an EMBL/GenBank/DDBJ whole genome shotgun (WGS) entry which is preliminary data.</text>
</comment>
<dbReference type="PANTHER" id="PTHR47219:SF9">
    <property type="entry name" value="GTPASE ACTIVATING PROTEIN AND CENTROSOME-ASSOCIATED, ISOFORM B"/>
    <property type="match status" value="1"/>
</dbReference>
<feature type="compositionally biased region" description="Low complexity" evidence="1">
    <location>
        <begin position="140"/>
        <end position="155"/>
    </location>
</feature>
<dbReference type="InterPro" id="IPR000195">
    <property type="entry name" value="Rab-GAP-TBC_dom"/>
</dbReference>
<dbReference type="PANTHER" id="PTHR47219">
    <property type="entry name" value="RAB GTPASE-ACTIVATING PROTEIN 1-LIKE"/>
    <property type="match status" value="1"/>
</dbReference>
<evidence type="ECO:0000313" key="3">
    <source>
        <dbReference type="EMBL" id="KAJ3569333.1"/>
    </source>
</evidence>
<evidence type="ECO:0000259" key="2">
    <source>
        <dbReference type="PROSITE" id="PS50086"/>
    </source>
</evidence>
<evidence type="ECO:0000313" key="4">
    <source>
        <dbReference type="Proteomes" id="UP001213000"/>
    </source>
</evidence>
<dbReference type="InterPro" id="IPR035969">
    <property type="entry name" value="Rab-GAP_TBC_sf"/>
</dbReference>
<dbReference type="GO" id="GO:0005096">
    <property type="term" value="F:GTPase activator activity"/>
    <property type="evidence" value="ECO:0007669"/>
    <property type="project" value="TreeGrafter"/>
</dbReference>
<dbReference type="GO" id="GO:0031267">
    <property type="term" value="F:small GTPase binding"/>
    <property type="evidence" value="ECO:0007669"/>
    <property type="project" value="TreeGrafter"/>
</dbReference>
<gene>
    <name evidence="3" type="ORF">NP233_g5122</name>
</gene>
<feature type="compositionally biased region" description="Low complexity" evidence="1">
    <location>
        <begin position="18"/>
        <end position="40"/>
    </location>
</feature>
<feature type="compositionally biased region" description="Basic and acidic residues" evidence="1">
    <location>
        <begin position="244"/>
        <end position="256"/>
    </location>
</feature>